<dbReference type="EC" id="2.1.1.163" evidence="3"/>
<dbReference type="PANTHER" id="PTHR44068">
    <property type="entry name" value="ZGC:194242"/>
    <property type="match status" value="1"/>
</dbReference>
<dbReference type="Pfam" id="PF08241">
    <property type="entry name" value="Methyltransf_11"/>
    <property type="match status" value="1"/>
</dbReference>
<dbReference type="InterPro" id="IPR013216">
    <property type="entry name" value="Methyltransf_11"/>
</dbReference>
<dbReference type="GO" id="GO:0032259">
    <property type="term" value="P:methylation"/>
    <property type="evidence" value="ECO:0007669"/>
    <property type="project" value="UniProtKB-KW"/>
</dbReference>
<sequence length="244" mass="28291">MKENDHLLMIQKQWDAYHPEYMEAILKDRPDYYKFFAEGGVDDSFEFRLLGDVRGLRLLDTCCACDASQAFTWTNLGAKVTACDIREVAIEIAKKNAAIMDLDVDFQVADAQTLPPIPNDAYDIVYATYLVWYEDIEKAFKTWYRVLKPGGRVLYAGVHPLSKLLQENNGMLEIKRRYHDRAPHYYRFDATAAGRRFGVNVNKPTVNNFSYDGRYRQCDFRSRFYNRTHGRNGSAGQYNEIVFA</sequence>
<evidence type="ECO:0000259" key="2">
    <source>
        <dbReference type="Pfam" id="PF08241"/>
    </source>
</evidence>
<evidence type="ECO:0000256" key="1">
    <source>
        <dbReference type="ARBA" id="ARBA00022679"/>
    </source>
</evidence>
<reference evidence="3 4" key="1">
    <citation type="submission" date="2021-06" db="EMBL/GenBank/DDBJ databases">
        <authorList>
            <person name="Criscuolo A."/>
        </authorList>
    </citation>
    <scope>NUCLEOTIDE SEQUENCE [LARGE SCALE GENOMIC DNA]</scope>
    <source>
        <strain evidence="4">CIP 111802</strain>
    </source>
</reference>
<keyword evidence="1 3" id="KW-0808">Transferase</keyword>
<dbReference type="GO" id="GO:0043770">
    <property type="term" value="F:demethylmenaquinone methyltransferase activity"/>
    <property type="evidence" value="ECO:0007669"/>
    <property type="project" value="UniProtKB-EC"/>
</dbReference>
<keyword evidence="3" id="KW-0489">Methyltransferase</keyword>
<proteinExistence type="predicted"/>
<dbReference type="InterPro" id="IPR050447">
    <property type="entry name" value="Erg6_SMT_methyltransf"/>
</dbReference>
<name>A0ABN7TLS7_9BACL</name>
<comment type="caution">
    <text evidence="3">The sequence shown here is derived from an EMBL/GenBank/DDBJ whole genome shotgun (WGS) entry which is preliminary data.</text>
</comment>
<evidence type="ECO:0000313" key="4">
    <source>
        <dbReference type="Proteomes" id="UP000730618"/>
    </source>
</evidence>
<keyword evidence="4" id="KW-1185">Reference proteome</keyword>
<feature type="domain" description="Methyltransferase type 11" evidence="2">
    <location>
        <begin position="66"/>
        <end position="154"/>
    </location>
</feature>
<accession>A0ABN7TLS7</accession>
<dbReference type="RefSeq" id="WP_218098665.1">
    <property type="nucleotide sequence ID" value="NZ_CAJVCE010000005.1"/>
</dbReference>
<gene>
    <name evidence="3" type="primary">COQ5_4</name>
    <name evidence="3" type="ORF">PAECIP111802_02343</name>
</gene>
<protein>
    <submittedName>
        <fullName evidence="3">2-methoxy-6-polyprenyl-1,4-benzoquinol methylase, mitochondrial</fullName>
        <ecNumber evidence="3">2.1.1.163</ecNumber>
    </submittedName>
</protein>
<dbReference type="EMBL" id="CAJVCE010000005">
    <property type="protein sequence ID" value="CAG7637300.1"/>
    <property type="molecule type" value="Genomic_DNA"/>
</dbReference>
<dbReference type="PANTHER" id="PTHR44068:SF11">
    <property type="entry name" value="GERANYL DIPHOSPHATE 2-C-METHYLTRANSFERASE"/>
    <property type="match status" value="1"/>
</dbReference>
<organism evidence="3 4">
    <name type="scientific">Paenibacillus allorhizosphaerae</name>
    <dbReference type="NCBI Taxonomy" id="2849866"/>
    <lineage>
        <taxon>Bacteria</taxon>
        <taxon>Bacillati</taxon>
        <taxon>Bacillota</taxon>
        <taxon>Bacilli</taxon>
        <taxon>Bacillales</taxon>
        <taxon>Paenibacillaceae</taxon>
        <taxon>Paenibacillus</taxon>
    </lineage>
</organism>
<evidence type="ECO:0000313" key="3">
    <source>
        <dbReference type="EMBL" id="CAG7637300.1"/>
    </source>
</evidence>
<dbReference type="CDD" id="cd02440">
    <property type="entry name" value="AdoMet_MTases"/>
    <property type="match status" value="1"/>
</dbReference>
<dbReference type="Proteomes" id="UP000730618">
    <property type="component" value="Unassembled WGS sequence"/>
</dbReference>